<keyword evidence="2" id="KW-1185">Reference proteome</keyword>
<evidence type="ECO:0000313" key="1">
    <source>
        <dbReference type="EMBL" id="RDS81109.1"/>
    </source>
</evidence>
<gene>
    <name evidence="1" type="ORF">DWU98_11195</name>
</gene>
<reference evidence="1 2" key="1">
    <citation type="submission" date="2018-07" db="EMBL/GenBank/DDBJ databases">
        <title>Dyella monticola sp. nov. and Dyella psychrodurans sp. nov. isolated from monsoon evergreen broad-leaved forest soil of Dinghu Mountain, China.</title>
        <authorList>
            <person name="Gao Z."/>
            <person name="Qiu L."/>
        </authorList>
    </citation>
    <scope>NUCLEOTIDE SEQUENCE [LARGE SCALE GENOMIC DNA]</scope>
    <source>
        <strain evidence="1 2">4G-K06</strain>
    </source>
</reference>
<dbReference type="RefSeq" id="WP_115495664.1">
    <property type="nucleotide sequence ID" value="NZ_QRBE01000006.1"/>
</dbReference>
<dbReference type="AlphaFoldDB" id="A0A370WYA1"/>
<sequence>MTHRPSEEESRRHEVENAVLGYLQRRPGAADTIDGIVGWWLPQQRYEIERQRIEHVLSNLVARGKLRCEELPGGVILYALSEPREPYTH</sequence>
<proteinExistence type="predicted"/>
<dbReference type="EMBL" id="QRBE01000006">
    <property type="protein sequence ID" value="RDS81109.1"/>
    <property type="molecule type" value="Genomic_DNA"/>
</dbReference>
<dbReference type="Proteomes" id="UP000254258">
    <property type="component" value="Unassembled WGS sequence"/>
</dbReference>
<organism evidence="1 2">
    <name type="scientific">Dyella monticola</name>
    <dbReference type="NCBI Taxonomy" id="1927958"/>
    <lineage>
        <taxon>Bacteria</taxon>
        <taxon>Pseudomonadati</taxon>
        <taxon>Pseudomonadota</taxon>
        <taxon>Gammaproteobacteria</taxon>
        <taxon>Lysobacterales</taxon>
        <taxon>Rhodanobacteraceae</taxon>
        <taxon>Dyella</taxon>
    </lineage>
</organism>
<accession>A0A370WYA1</accession>
<name>A0A370WYA1_9GAMM</name>
<comment type="caution">
    <text evidence="1">The sequence shown here is derived from an EMBL/GenBank/DDBJ whole genome shotgun (WGS) entry which is preliminary data.</text>
</comment>
<evidence type="ECO:0000313" key="2">
    <source>
        <dbReference type="Proteomes" id="UP000254258"/>
    </source>
</evidence>
<evidence type="ECO:0008006" key="3">
    <source>
        <dbReference type="Google" id="ProtNLM"/>
    </source>
</evidence>
<dbReference type="OrthoDB" id="9794260at2"/>
<protein>
    <recommendedName>
        <fullName evidence="3">DUF3253 domain-containing protein</fullName>
    </recommendedName>
</protein>